<evidence type="ECO:0000256" key="1">
    <source>
        <dbReference type="SAM" id="Phobius"/>
    </source>
</evidence>
<reference evidence="2" key="1">
    <citation type="journal article" date="2022" name="Int. J. Syst. Evol. Microbiol.">
        <title>Pseudomonas aegrilactucae sp. nov. and Pseudomonas morbosilactucae sp. nov., pathogens causing bacterial rot of lettuce in Japan.</title>
        <authorList>
            <person name="Sawada H."/>
            <person name="Fujikawa T."/>
            <person name="Satou M."/>
        </authorList>
    </citation>
    <scope>NUCLEOTIDE SEQUENCE</scope>
    <source>
        <strain evidence="2">0166_1</strain>
    </source>
</reference>
<keyword evidence="1" id="KW-1133">Transmembrane helix</keyword>
<keyword evidence="1" id="KW-0812">Transmembrane</keyword>
<protein>
    <submittedName>
        <fullName evidence="2">Uncharacterized protein</fullName>
    </submittedName>
</protein>
<dbReference type="KEGG" id="sbae:DSM104329_04146"/>
<keyword evidence="3" id="KW-1185">Reference proteome</keyword>
<name>A0A9E7C1Q2_9ACTN</name>
<dbReference type="Proteomes" id="UP001162834">
    <property type="component" value="Chromosome"/>
</dbReference>
<feature type="transmembrane region" description="Helical" evidence="1">
    <location>
        <begin position="35"/>
        <end position="55"/>
    </location>
</feature>
<feature type="transmembrane region" description="Helical" evidence="1">
    <location>
        <begin position="99"/>
        <end position="119"/>
    </location>
</feature>
<gene>
    <name evidence="2" type="ORF">DSM104329_04146</name>
</gene>
<dbReference type="RefSeq" id="WP_259311770.1">
    <property type="nucleotide sequence ID" value="NZ_CP087164.1"/>
</dbReference>
<proteinExistence type="predicted"/>
<accession>A0A9E7C1Q2</accession>
<evidence type="ECO:0000313" key="2">
    <source>
        <dbReference type="EMBL" id="UGS37725.1"/>
    </source>
</evidence>
<evidence type="ECO:0000313" key="3">
    <source>
        <dbReference type="Proteomes" id="UP001162834"/>
    </source>
</evidence>
<organism evidence="2 3">
    <name type="scientific">Capillimicrobium parvum</name>
    <dbReference type="NCBI Taxonomy" id="2884022"/>
    <lineage>
        <taxon>Bacteria</taxon>
        <taxon>Bacillati</taxon>
        <taxon>Actinomycetota</taxon>
        <taxon>Thermoleophilia</taxon>
        <taxon>Solirubrobacterales</taxon>
        <taxon>Capillimicrobiaceae</taxon>
        <taxon>Capillimicrobium</taxon>
    </lineage>
</organism>
<sequence length="173" mass="17402">MTLRAAALLALVAFGVHEARYLIVPDVHANAGHGYLSAVPVLLALALAFALGRSLTTVGRPALARRGPSWGACSAALLAIHGGQEGLERVLAGGGPFDAGLLVVVPLCIVGGLVVCALLRRTERLLEAAVAAGALPRPRISAPATIASGAPLRVPAPSGMARHLAGRSPPTLG</sequence>
<keyword evidence="1" id="KW-0472">Membrane</keyword>
<dbReference type="AlphaFoldDB" id="A0A9E7C1Q2"/>
<dbReference type="EMBL" id="CP087164">
    <property type="protein sequence ID" value="UGS37725.1"/>
    <property type="molecule type" value="Genomic_DNA"/>
</dbReference>